<dbReference type="SUPFAM" id="SSF54762">
    <property type="entry name" value="Signal recognition particle alu RNA binding heterodimer, SRP9/14"/>
    <property type="match status" value="1"/>
</dbReference>
<keyword evidence="4 7" id="KW-0694">RNA-binding</keyword>
<organism evidence="9">
    <name type="scientific">Pyricularia oryzae (strain Y34)</name>
    <name type="common">Rice blast fungus</name>
    <name type="synonym">Magnaporthe oryzae</name>
    <dbReference type="NCBI Taxonomy" id="1143189"/>
    <lineage>
        <taxon>Eukaryota</taxon>
        <taxon>Fungi</taxon>
        <taxon>Dikarya</taxon>
        <taxon>Ascomycota</taxon>
        <taxon>Pezizomycotina</taxon>
        <taxon>Sordariomycetes</taxon>
        <taxon>Sordariomycetidae</taxon>
        <taxon>Magnaporthales</taxon>
        <taxon>Pyriculariaceae</taxon>
        <taxon>Pyricularia</taxon>
    </lineage>
</organism>
<name>A0AA97PJ29_PYRO3</name>
<dbReference type="GO" id="GO:0006614">
    <property type="term" value="P:SRP-dependent cotranslational protein targeting to membrane"/>
    <property type="evidence" value="ECO:0007669"/>
    <property type="project" value="UniProtKB-UniRule"/>
</dbReference>
<dbReference type="PANTHER" id="PTHR12013">
    <property type="entry name" value="SIGNAL RECOGNITION PARTICLE 14 KD PROTEIN"/>
    <property type="match status" value="1"/>
</dbReference>
<sequence length="127" mass="13825">MGRVTNEEFFIKLAELFAARKGDDHGQIHLTQKRLSHDAPQSSDPDADLHPEKPLPIVVRASNGKGRGAKKEKLSLSTTVDPEGLDSFYARYAEVCKAGMVALKPRDKSKKKAKAKKRKGGAVTGKA</sequence>
<evidence type="ECO:0000256" key="2">
    <source>
        <dbReference type="ARBA" id="ARBA00010349"/>
    </source>
</evidence>
<keyword evidence="5 7" id="KW-0733">Signal recognition particle</keyword>
<comment type="function">
    <text evidence="7">Component of the signal recognition particle (SRP) complex, a ribonucleoprotein complex that mediates the cotranslational targeting of secretory and membrane proteins to the endoplasmic reticulum (ER).</text>
</comment>
<gene>
    <name evidence="9" type="ORF">OOU_Y34scaffold00655g40</name>
</gene>
<dbReference type="Proteomes" id="UP000011086">
    <property type="component" value="Unassembled WGS sequence"/>
</dbReference>
<accession>A0AA97PJ29</accession>
<feature type="compositionally biased region" description="Basic residues" evidence="8">
    <location>
        <begin position="107"/>
        <end position="120"/>
    </location>
</feature>
<evidence type="ECO:0000256" key="4">
    <source>
        <dbReference type="ARBA" id="ARBA00022884"/>
    </source>
</evidence>
<dbReference type="Pfam" id="PF02290">
    <property type="entry name" value="SRP14"/>
    <property type="match status" value="1"/>
</dbReference>
<dbReference type="GO" id="GO:0008312">
    <property type="term" value="F:7S RNA binding"/>
    <property type="evidence" value="ECO:0007669"/>
    <property type="project" value="UniProtKB-UniRule"/>
</dbReference>
<comment type="subunit">
    <text evidence="7">Component of a fungal signal recognition particle (SRP) complex that consists of a 7SL RNA molecule (scR1) and at least six protein subunits: SRP72, SRP68, SRP54, SEC65, SRP21 and SRP14.</text>
</comment>
<evidence type="ECO:0000256" key="3">
    <source>
        <dbReference type="ARBA" id="ARBA00022490"/>
    </source>
</evidence>
<evidence type="ECO:0000256" key="7">
    <source>
        <dbReference type="RuleBase" id="RU368100"/>
    </source>
</evidence>
<dbReference type="GO" id="GO:0030942">
    <property type="term" value="F:endoplasmic reticulum signal peptide binding"/>
    <property type="evidence" value="ECO:0007669"/>
    <property type="project" value="UniProtKB-UniRule"/>
</dbReference>
<protein>
    <recommendedName>
        <fullName evidence="7">Signal recognition particle subunit SRP14</fullName>
    </recommendedName>
    <alternativeName>
        <fullName evidence="7">Signal recognition particle 14 kDa protein</fullName>
    </alternativeName>
</protein>
<evidence type="ECO:0000256" key="8">
    <source>
        <dbReference type="SAM" id="MobiDB-lite"/>
    </source>
</evidence>
<evidence type="ECO:0000256" key="1">
    <source>
        <dbReference type="ARBA" id="ARBA00004496"/>
    </source>
</evidence>
<evidence type="ECO:0000256" key="5">
    <source>
        <dbReference type="ARBA" id="ARBA00023135"/>
    </source>
</evidence>
<feature type="region of interest" description="Disordered" evidence="8">
    <location>
        <begin position="28"/>
        <end position="75"/>
    </location>
</feature>
<comment type="similarity">
    <text evidence="2 7">Belongs to the SRP14 family.</text>
</comment>
<dbReference type="InterPro" id="IPR009018">
    <property type="entry name" value="Signal_recog_particle_SRP9/14"/>
</dbReference>
<comment type="subcellular location">
    <subcellularLocation>
        <location evidence="1 7">Cytoplasm</location>
    </subcellularLocation>
</comment>
<dbReference type="Gene3D" id="3.30.720.10">
    <property type="entry name" value="Signal recognition particle alu RNA binding heterodimer, srp9/1"/>
    <property type="match status" value="1"/>
</dbReference>
<keyword evidence="3 7" id="KW-0963">Cytoplasm</keyword>
<dbReference type="GO" id="GO:0005786">
    <property type="term" value="C:signal recognition particle, endoplasmic reticulum targeting"/>
    <property type="evidence" value="ECO:0007669"/>
    <property type="project" value="UniProtKB-UniRule"/>
</dbReference>
<evidence type="ECO:0000256" key="6">
    <source>
        <dbReference type="ARBA" id="ARBA00023274"/>
    </source>
</evidence>
<dbReference type="AlphaFoldDB" id="A0AA97PJ29"/>
<feature type="region of interest" description="Disordered" evidence="8">
    <location>
        <begin position="105"/>
        <end position="127"/>
    </location>
</feature>
<keyword evidence="6 7" id="KW-0687">Ribonucleoprotein</keyword>
<reference evidence="9" key="1">
    <citation type="journal article" date="2012" name="PLoS Genet.">
        <title>Comparative analysis of the genomes of two field isolates of the rice blast fungus Magnaporthe oryzae.</title>
        <authorList>
            <person name="Xue M."/>
            <person name="Yang J."/>
            <person name="Li Z."/>
            <person name="Hu S."/>
            <person name="Yao N."/>
            <person name="Dean R.A."/>
            <person name="Zhao W."/>
            <person name="Shen M."/>
            <person name="Zhang H."/>
            <person name="Li C."/>
            <person name="Liu L."/>
            <person name="Cao L."/>
            <person name="Xu X."/>
            <person name="Xing Y."/>
            <person name="Hsiang T."/>
            <person name="Zhang Z."/>
            <person name="Xu J.R."/>
            <person name="Peng Y.L."/>
        </authorList>
    </citation>
    <scope>NUCLEOTIDE SEQUENCE</scope>
    <source>
        <strain evidence="9">Y34</strain>
    </source>
</reference>
<dbReference type="EMBL" id="JH792942">
    <property type="protein sequence ID" value="ELQ36541.1"/>
    <property type="molecule type" value="Genomic_DNA"/>
</dbReference>
<dbReference type="SMR" id="A0AA97PJ29"/>
<proteinExistence type="inferred from homology"/>
<evidence type="ECO:0000313" key="9">
    <source>
        <dbReference type="EMBL" id="ELQ36541.1"/>
    </source>
</evidence>
<dbReference type="InterPro" id="IPR003210">
    <property type="entry name" value="Signal_recog_particle_SRP14"/>
</dbReference>